<dbReference type="KEGG" id="nsl:BOX37_26685"/>
<name>A0A1J0VY15_9NOCA</name>
<dbReference type="Pfam" id="PF26527">
    <property type="entry name" value="DUF8176"/>
    <property type="match status" value="1"/>
</dbReference>
<accession>A0A1J0VY15</accession>
<dbReference type="EMBL" id="CP018082">
    <property type="protein sequence ID" value="APE36926.1"/>
    <property type="molecule type" value="Genomic_DNA"/>
</dbReference>
<dbReference type="OrthoDB" id="4382015at2"/>
<dbReference type="RefSeq" id="WP_071930111.1">
    <property type="nucleotide sequence ID" value="NZ_CP018082.1"/>
</dbReference>
<keyword evidence="1" id="KW-0812">Transmembrane</keyword>
<dbReference type="AlphaFoldDB" id="A0A1J0VY15"/>
<keyword evidence="1" id="KW-1133">Transmembrane helix</keyword>
<feature type="domain" description="DUF8176" evidence="2">
    <location>
        <begin position="69"/>
        <end position="188"/>
    </location>
</feature>
<sequence>MPAYDPVAIRRALSLPAAAPRRPRSPVRLVLGTVGALIMLLAGTAVIAALPEPNTDRTLPPTTTIAAHAACPAGDDDSTVVGNGAGDTDSGVGAILGFQYAYYVQRDGELARNFVALDTVNVSTAEDIQQAIDQEIPVGTTHCLRVIARDPGGYDVDITERRPDGTETVYRQHVRTVDRGGQALIHSIFGR</sequence>
<evidence type="ECO:0000313" key="3">
    <source>
        <dbReference type="EMBL" id="APE36926.1"/>
    </source>
</evidence>
<feature type="transmembrane region" description="Helical" evidence="1">
    <location>
        <begin position="29"/>
        <end position="50"/>
    </location>
</feature>
<organism evidence="3 4">
    <name type="scientific">Nocardia mangyaensis</name>
    <dbReference type="NCBI Taxonomy" id="2213200"/>
    <lineage>
        <taxon>Bacteria</taxon>
        <taxon>Bacillati</taxon>
        <taxon>Actinomycetota</taxon>
        <taxon>Actinomycetes</taxon>
        <taxon>Mycobacteriales</taxon>
        <taxon>Nocardiaceae</taxon>
        <taxon>Nocardia</taxon>
    </lineage>
</organism>
<keyword evidence="1" id="KW-0472">Membrane</keyword>
<evidence type="ECO:0000313" key="4">
    <source>
        <dbReference type="Proteomes" id="UP000183810"/>
    </source>
</evidence>
<proteinExistence type="predicted"/>
<dbReference type="Proteomes" id="UP000183810">
    <property type="component" value="Chromosome"/>
</dbReference>
<evidence type="ECO:0000256" key="1">
    <source>
        <dbReference type="SAM" id="Phobius"/>
    </source>
</evidence>
<evidence type="ECO:0000259" key="2">
    <source>
        <dbReference type="Pfam" id="PF26527"/>
    </source>
</evidence>
<protein>
    <recommendedName>
        <fullName evidence="2">DUF8176 domain-containing protein</fullName>
    </recommendedName>
</protein>
<reference evidence="3" key="1">
    <citation type="submission" date="2016-11" db="EMBL/GenBank/DDBJ databases">
        <authorList>
            <person name="Jaros S."/>
            <person name="Januszkiewicz K."/>
            <person name="Wedrychowicz H."/>
        </authorList>
    </citation>
    <scope>NUCLEOTIDE SEQUENCE [LARGE SCALE GENOMIC DNA]</scope>
    <source>
        <strain evidence="3">Y48</strain>
    </source>
</reference>
<gene>
    <name evidence="3" type="ORF">BOX37_26685</name>
</gene>
<keyword evidence="4" id="KW-1185">Reference proteome</keyword>
<dbReference type="InterPro" id="IPR058489">
    <property type="entry name" value="DUF8176"/>
</dbReference>